<dbReference type="EMBL" id="JACHDB010000001">
    <property type="protein sequence ID" value="MBB5434031.1"/>
    <property type="molecule type" value="Genomic_DNA"/>
</dbReference>
<organism evidence="2 3">
    <name type="scientific">Nocardiopsis composta</name>
    <dbReference type="NCBI Taxonomy" id="157465"/>
    <lineage>
        <taxon>Bacteria</taxon>
        <taxon>Bacillati</taxon>
        <taxon>Actinomycetota</taxon>
        <taxon>Actinomycetes</taxon>
        <taxon>Streptosporangiales</taxon>
        <taxon>Nocardiopsidaceae</taxon>
        <taxon>Nocardiopsis</taxon>
    </lineage>
</organism>
<dbReference type="AlphaFoldDB" id="A0A7W8QR03"/>
<feature type="compositionally biased region" description="Basic and acidic residues" evidence="1">
    <location>
        <begin position="171"/>
        <end position="183"/>
    </location>
</feature>
<protein>
    <submittedName>
        <fullName evidence="2">Uncharacterized protein</fullName>
    </submittedName>
</protein>
<evidence type="ECO:0000256" key="1">
    <source>
        <dbReference type="SAM" id="MobiDB-lite"/>
    </source>
</evidence>
<gene>
    <name evidence="2" type="ORF">HDA36_004115</name>
</gene>
<accession>A0A7W8QR03</accession>
<feature type="region of interest" description="Disordered" evidence="1">
    <location>
        <begin position="170"/>
        <end position="189"/>
    </location>
</feature>
<dbReference type="Proteomes" id="UP000572635">
    <property type="component" value="Unassembled WGS sequence"/>
</dbReference>
<keyword evidence="3" id="KW-1185">Reference proteome</keyword>
<name>A0A7W8QR03_9ACTN</name>
<dbReference type="RefSeq" id="WP_184394305.1">
    <property type="nucleotide sequence ID" value="NZ_BAAAJD010000124.1"/>
</dbReference>
<comment type="caution">
    <text evidence="2">The sequence shown here is derived from an EMBL/GenBank/DDBJ whole genome shotgun (WGS) entry which is preliminary data.</text>
</comment>
<sequence>MSTPPIITEASWTGGFYQLYVEPQGGAGDDRLQRLLAALWAAAPVEGCYAEPYGTDGTPREAPCTVRALRDARRLIGAVRPPGGGRIPCGCALIGGEDGPPLLDLHFSLGTLRRADPRVGGFPFDPRSGAESLEWRAPLDAWLAGIARAALGAAGPGLALAGFELDAAPSEELRGGAPPEDRPTAFLVPRNGGLEYVPATR</sequence>
<evidence type="ECO:0000313" key="2">
    <source>
        <dbReference type="EMBL" id="MBB5434031.1"/>
    </source>
</evidence>
<proteinExistence type="predicted"/>
<reference evidence="2 3" key="1">
    <citation type="submission" date="2020-08" db="EMBL/GenBank/DDBJ databases">
        <title>Sequencing the genomes of 1000 actinobacteria strains.</title>
        <authorList>
            <person name="Klenk H.-P."/>
        </authorList>
    </citation>
    <scope>NUCLEOTIDE SEQUENCE [LARGE SCALE GENOMIC DNA]</scope>
    <source>
        <strain evidence="2 3">DSM 44551</strain>
    </source>
</reference>
<evidence type="ECO:0000313" key="3">
    <source>
        <dbReference type="Proteomes" id="UP000572635"/>
    </source>
</evidence>